<keyword evidence="1" id="KW-0472">Membrane</keyword>
<comment type="caution">
    <text evidence="2">The sequence shown here is derived from an EMBL/GenBank/DDBJ whole genome shotgun (WGS) entry which is preliminary data.</text>
</comment>
<gene>
    <name evidence="2" type="ORF">DFR24_2511</name>
</gene>
<keyword evidence="1" id="KW-1133">Transmembrane helix</keyword>
<dbReference type="Proteomes" id="UP000295341">
    <property type="component" value="Unassembled WGS sequence"/>
</dbReference>
<evidence type="ECO:0000313" key="3">
    <source>
        <dbReference type="Proteomes" id="UP000295341"/>
    </source>
</evidence>
<accession>A0A4S3JYY2</accession>
<dbReference type="AlphaFoldDB" id="A0A4S3JYY2"/>
<feature type="transmembrane region" description="Helical" evidence="1">
    <location>
        <begin position="6"/>
        <end position="26"/>
    </location>
</feature>
<evidence type="ECO:0008006" key="4">
    <source>
        <dbReference type="Google" id="ProtNLM"/>
    </source>
</evidence>
<evidence type="ECO:0000256" key="1">
    <source>
        <dbReference type="SAM" id="Phobius"/>
    </source>
</evidence>
<evidence type="ECO:0000313" key="2">
    <source>
        <dbReference type="EMBL" id="TDU28146.1"/>
    </source>
</evidence>
<organism evidence="2 3">
    <name type="scientific">Panacagrimonas perspica</name>
    <dbReference type="NCBI Taxonomy" id="381431"/>
    <lineage>
        <taxon>Bacteria</taxon>
        <taxon>Pseudomonadati</taxon>
        <taxon>Pseudomonadota</taxon>
        <taxon>Gammaproteobacteria</taxon>
        <taxon>Nevskiales</taxon>
        <taxon>Nevskiaceae</taxon>
        <taxon>Panacagrimonas</taxon>
    </lineage>
</organism>
<reference evidence="2 3" key="1">
    <citation type="submission" date="2019-03" db="EMBL/GenBank/DDBJ databases">
        <title>Genomic Encyclopedia of Type Strains, Phase IV (KMG-IV): sequencing the most valuable type-strain genomes for metagenomic binning, comparative biology and taxonomic classification.</title>
        <authorList>
            <person name="Goeker M."/>
        </authorList>
    </citation>
    <scope>NUCLEOTIDE SEQUENCE [LARGE SCALE GENOMIC DNA]</scope>
    <source>
        <strain evidence="2 3">DSM 26377</strain>
    </source>
</reference>
<keyword evidence="3" id="KW-1185">Reference proteome</keyword>
<keyword evidence="1" id="KW-0812">Transmembrane</keyword>
<dbReference type="OrthoDB" id="7060058at2"/>
<protein>
    <recommendedName>
        <fullName evidence="4">DUF2125 domain-containing protein</fullName>
    </recommendedName>
</protein>
<dbReference type="RefSeq" id="WP_133881729.1">
    <property type="nucleotide sequence ID" value="NZ_MWIN01000044.1"/>
</dbReference>
<dbReference type="EMBL" id="SOBT01000009">
    <property type="protein sequence ID" value="TDU28146.1"/>
    <property type="molecule type" value="Genomic_DNA"/>
</dbReference>
<proteinExistence type="predicted"/>
<sequence>MKLGTLVWRGFLILVVLAGLGQYWLVQRTQEEAARFIARLIPHGDLHYERLWPFPWGAGRVWGLSFRPEGGLQMALQTPMGMLIEARELRIRELRLDDAGHLARVRGTLLGVRIPIAERRAPKSESPDPARIPPPTLFDLGYTEFRGDVEFDIQYVASAGLATLSFDIGAPQIGRALLTTQLEGSPEVFDRAPDQIMVRKLALEFSDQGLLTRYKDVSAGRARLSRAAWESAMIAALNARALKEGWKWSDETAAASRKVIRESGYFHAAIDPPGDIALRNIRLYPMADWPPLLGFGLSTTPDDPPLAPPAANP</sequence>
<name>A0A4S3JYY2_9GAMM</name>